<dbReference type="InterPro" id="IPR005572">
    <property type="entry name" value="Anti-sigma_E_RseA_N"/>
</dbReference>
<dbReference type="InterPro" id="IPR036147">
    <property type="entry name" value="Anti-sigma_E_RseA_N_sf"/>
</dbReference>
<keyword evidence="1" id="KW-1133">Transmembrane helix</keyword>
<sequence>MSHLAYANTPRQTDGEHDYIALISAGFDGELDDQELLMMLDRHQSDINAPCWQTWQLIGDTLRQSPSTHPSQLAQRVAEQLKHEPTVLAPKPLRAMHKRHMMSLAASVSVVALVSWSALHLALVSPHTTQLASSATASSHAIQIAQIDPARLASFVAAHRDFALSTDSPDTDTSTQNTAEPTQ</sequence>
<name>E6QV75_9ZZZZ</name>
<evidence type="ECO:0000259" key="2">
    <source>
        <dbReference type="Pfam" id="PF03872"/>
    </source>
</evidence>
<dbReference type="Pfam" id="PF03872">
    <property type="entry name" value="RseA_N"/>
    <property type="match status" value="1"/>
</dbReference>
<proteinExistence type="predicted"/>
<feature type="transmembrane region" description="Helical" evidence="1">
    <location>
        <begin position="101"/>
        <end position="123"/>
    </location>
</feature>
<keyword evidence="1" id="KW-0472">Membrane</keyword>
<dbReference type="PANTHER" id="PTHR38104:SF1">
    <property type="entry name" value="ANTI-SIGMA-E FACTOR RSEA"/>
    <property type="match status" value="1"/>
</dbReference>
<dbReference type="EMBL" id="CABR01000124">
    <property type="protein sequence ID" value="CBI11148.1"/>
    <property type="molecule type" value="Genomic_DNA"/>
</dbReference>
<gene>
    <name evidence="3" type="ORF">CARN7_1960</name>
</gene>
<comment type="caution">
    <text evidence="3">The sequence shown here is derived from an EMBL/GenBank/DDBJ whole genome shotgun (WGS) entry which is preliminary data.</text>
</comment>
<reference evidence="3" key="1">
    <citation type="submission" date="2009-10" db="EMBL/GenBank/DDBJ databases">
        <title>Diversity of trophic interactions inside an arsenic-rich microbial ecosystem.</title>
        <authorList>
            <person name="Bertin P.N."/>
            <person name="Heinrich-Salmeron A."/>
            <person name="Pelletier E."/>
            <person name="Goulhen-Chollet F."/>
            <person name="Arsene-Ploetze F."/>
            <person name="Gallien S."/>
            <person name="Calteau A."/>
            <person name="Vallenet D."/>
            <person name="Casiot C."/>
            <person name="Chane-Woon-Ming B."/>
            <person name="Giloteaux L."/>
            <person name="Barakat M."/>
            <person name="Bonnefoy V."/>
            <person name="Bruneel O."/>
            <person name="Chandler M."/>
            <person name="Cleiss J."/>
            <person name="Duran R."/>
            <person name="Elbaz-Poulichet F."/>
            <person name="Fonknechten N."/>
            <person name="Lauga B."/>
            <person name="Mornico D."/>
            <person name="Ortet P."/>
            <person name="Schaeffer C."/>
            <person name="Siguier P."/>
            <person name="Alexander Thil Smith A."/>
            <person name="Van Dorsselaer A."/>
            <person name="Weissenbach J."/>
            <person name="Medigue C."/>
            <person name="Le Paslier D."/>
        </authorList>
    </citation>
    <scope>NUCLEOTIDE SEQUENCE</scope>
</reference>
<evidence type="ECO:0000313" key="3">
    <source>
        <dbReference type="EMBL" id="CBI11148.1"/>
    </source>
</evidence>
<dbReference type="PANTHER" id="PTHR38104">
    <property type="match status" value="1"/>
</dbReference>
<dbReference type="SUPFAM" id="SSF89069">
    <property type="entry name" value="N-terminal, cytoplasmic domain of anti-sigmaE factor RseA"/>
    <property type="match status" value="1"/>
</dbReference>
<dbReference type="AlphaFoldDB" id="E6QV75"/>
<organism evidence="3">
    <name type="scientific">mine drainage metagenome</name>
    <dbReference type="NCBI Taxonomy" id="410659"/>
    <lineage>
        <taxon>unclassified sequences</taxon>
        <taxon>metagenomes</taxon>
        <taxon>ecological metagenomes</taxon>
    </lineage>
</organism>
<feature type="domain" description="Anti sigma-E protein RseA N-terminal" evidence="2">
    <location>
        <begin position="23"/>
        <end position="93"/>
    </location>
</feature>
<dbReference type="GO" id="GO:0016989">
    <property type="term" value="F:sigma factor antagonist activity"/>
    <property type="evidence" value="ECO:0007669"/>
    <property type="project" value="InterPro"/>
</dbReference>
<dbReference type="CDD" id="cd16328">
    <property type="entry name" value="RseA_N"/>
    <property type="match status" value="1"/>
</dbReference>
<dbReference type="InterPro" id="IPR052383">
    <property type="entry name" value="Anti-sigma-E_RseA-like"/>
</dbReference>
<dbReference type="Gene3D" id="1.10.10.880">
    <property type="entry name" value="Anti sigma-E protein RseA, N-terminal domain"/>
    <property type="match status" value="1"/>
</dbReference>
<keyword evidence="1" id="KW-0812">Transmembrane</keyword>
<protein>
    <recommendedName>
        <fullName evidence="2">Anti sigma-E protein RseA N-terminal domain-containing protein</fullName>
    </recommendedName>
</protein>
<accession>E6QV75</accession>
<evidence type="ECO:0000256" key="1">
    <source>
        <dbReference type="SAM" id="Phobius"/>
    </source>
</evidence>